<evidence type="ECO:0000259" key="2">
    <source>
        <dbReference type="SMART" id="SM00563"/>
    </source>
</evidence>
<reference evidence="3" key="2">
    <citation type="journal article" date="2021" name="PeerJ">
        <title>Extensive microbial diversity within the chicken gut microbiome revealed by metagenomics and culture.</title>
        <authorList>
            <person name="Gilroy R."/>
            <person name="Ravi A."/>
            <person name="Getino M."/>
            <person name="Pursley I."/>
            <person name="Horton D.L."/>
            <person name="Alikhan N.F."/>
            <person name="Baker D."/>
            <person name="Gharbi K."/>
            <person name="Hall N."/>
            <person name="Watson M."/>
            <person name="Adriaenssens E.M."/>
            <person name="Foster-Nyarko E."/>
            <person name="Jarju S."/>
            <person name="Secka A."/>
            <person name="Antonio M."/>
            <person name="Oren A."/>
            <person name="Chaudhuri R.R."/>
            <person name="La Ragione R."/>
            <person name="Hildebrand F."/>
            <person name="Pallen M.J."/>
        </authorList>
    </citation>
    <scope>NUCLEOTIDE SEQUENCE</scope>
    <source>
        <strain evidence="3">517</strain>
    </source>
</reference>
<feature type="domain" description="Phospholipid/glycerol acyltransferase" evidence="2">
    <location>
        <begin position="53"/>
        <end position="166"/>
    </location>
</feature>
<name>A0A940DH33_9FIRM</name>
<dbReference type="AlphaFoldDB" id="A0A940DH33"/>
<keyword evidence="3" id="KW-0808">Transferase</keyword>
<dbReference type="SUPFAM" id="SSF69593">
    <property type="entry name" value="Glycerol-3-phosphate (1)-acyltransferase"/>
    <property type="match status" value="1"/>
</dbReference>
<dbReference type="InterPro" id="IPR014900">
    <property type="entry name" value="VLTF-3_Zn_ribbon"/>
</dbReference>
<feature type="transmembrane region" description="Helical" evidence="1">
    <location>
        <begin position="20"/>
        <end position="41"/>
    </location>
</feature>
<dbReference type="Pfam" id="PF01553">
    <property type="entry name" value="Acyltransferase"/>
    <property type="match status" value="1"/>
</dbReference>
<gene>
    <name evidence="3" type="ORF">IAB16_04770</name>
</gene>
<dbReference type="EMBL" id="JADINF010000120">
    <property type="protein sequence ID" value="MBO8424309.1"/>
    <property type="molecule type" value="Genomic_DNA"/>
</dbReference>
<keyword evidence="1" id="KW-0472">Membrane</keyword>
<organism evidence="3 4">
    <name type="scientific">Candidatus Stercoripulliclostridium pullicola</name>
    <dbReference type="NCBI Taxonomy" id="2840953"/>
    <lineage>
        <taxon>Bacteria</taxon>
        <taxon>Bacillati</taxon>
        <taxon>Bacillota</taxon>
        <taxon>Clostridia</taxon>
        <taxon>Eubacteriales</taxon>
        <taxon>Candidatus Stercoripulliclostridium</taxon>
    </lineage>
</organism>
<sequence length="412" mass="47753">MDKTENQETKFVPRKPSKFLYGLLVPLVQILSHILIKAKFVRDERIRERKGPFVVIGTHTCLMDVAMMMLAMKPLPLNIVCGRDVFTWSKIKPIKKAAGLIPINQFEIDLGSIRTMKRAVEAGCSLALFPEGKFTLDGKNLYYLPESLAKLLKLLDADIVFCHNYGGYCSRPRWYSGFKKGLVTNKSELLFTKEELRALPKEEVYRILKEKFTFNDNVYQRENHLRYKCKDPALGLHYILYKCPKCGTEYEMISTARHLVCEKCGNTVEYTEYGEMIPSEGSVAFDRIDLWYEYERECARKELEAEDFGLRYSVTWAEEDESNTYRDVGEGEFFIDKEKLGFVGKRYAGGEEVSIEIPLAKQPTIVHKNYEAIDLTVGTKINRFYFREVRYTAKINILVEESYRKIKGLPQE</sequence>
<keyword evidence="1" id="KW-1133">Transmembrane helix</keyword>
<evidence type="ECO:0000313" key="4">
    <source>
        <dbReference type="Proteomes" id="UP000727857"/>
    </source>
</evidence>
<proteinExistence type="predicted"/>
<dbReference type="GO" id="GO:0016746">
    <property type="term" value="F:acyltransferase activity"/>
    <property type="evidence" value="ECO:0007669"/>
    <property type="project" value="UniProtKB-KW"/>
</dbReference>
<protein>
    <submittedName>
        <fullName evidence="3">1-acyl-sn-glycerol-3-phosphate acyltransferase</fullName>
    </submittedName>
</protein>
<dbReference type="InterPro" id="IPR002123">
    <property type="entry name" value="Plipid/glycerol_acylTrfase"/>
</dbReference>
<dbReference type="Proteomes" id="UP000727857">
    <property type="component" value="Unassembled WGS sequence"/>
</dbReference>
<accession>A0A940DH33</accession>
<keyword evidence="1" id="KW-0812">Transmembrane</keyword>
<comment type="caution">
    <text evidence="3">The sequence shown here is derived from an EMBL/GenBank/DDBJ whole genome shotgun (WGS) entry which is preliminary data.</text>
</comment>
<keyword evidence="3" id="KW-0012">Acyltransferase</keyword>
<dbReference type="Pfam" id="PF08792">
    <property type="entry name" value="A2L_zn_ribbon"/>
    <property type="match status" value="1"/>
</dbReference>
<dbReference type="SMART" id="SM00563">
    <property type="entry name" value="PlsC"/>
    <property type="match status" value="1"/>
</dbReference>
<evidence type="ECO:0000256" key="1">
    <source>
        <dbReference type="SAM" id="Phobius"/>
    </source>
</evidence>
<evidence type="ECO:0000313" key="3">
    <source>
        <dbReference type="EMBL" id="MBO8424309.1"/>
    </source>
</evidence>
<reference evidence="3" key="1">
    <citation type="submission" date="2020-10" db="EMBL/GenBank/DDBJ databases">
        <authorList>
            <person name="Gilroy R."/>
        </authorList>
    </citation>
    <scope>NUCLEOTIDE SEQUENCE</scope>
    <source>
        <strain evidence="3">517</strain>
    </source>
</reference>
<dbReference type="CDD" id="cd07989">
    <property type="entry name" value="LPLAT_AGPAT-like"/>
    <property type="match status" value="1"/>
</dbReference>